<sequence>MLISSFSYSESQNTTTESQITTTADECDRKISYGKGQNECIDVFKLNDAFIDTLQKQIHTLSTSEWYTTIDKLGKLALYLKLYRRYIYWPDGRREGLKKFPDTPVPFHEDIWTNCSLVNDEIQSFVKCVEYIYRKIQESVSIMFLVDEPLDYDSLNKEIGEKFEINEENFKNYVDGSTFSFETTSQYFFCWLAMNRLSIMEKLPYCEYGPDTSYDENGKENNQSDIIKWITHRSLRFNGLNIPHWYFDDPNGAKHKDANFRCAQESVSDNKPRCSKVFSLRYGASCWNRTSDLLFTVLKDRIFCPDPCCGMPRRANCNTDCENTIMSQCSTTANISITKCEIKNEFNNDFVGIMNNQWNRSCDCTDVGMYYDFEVRMCVDVDECIYVNCAGEGDNRAKGINTCVNKCGGYTCTCPMLYYYDNETQICREWNMTELSMWFNENPKEKKNSPSRTNSQTRFNRISK</sequence>
<keyword evidence="2" id="KW-1185">Reference proteome</keyword>
<feature type="compositionally biased region" description="Polar residues" evidence="1">
    <location>
        <begin position="450"/>
        <end position="464"/>
    </location>
</feature>
<dbReference type="AlphaFoldDB" id="A0A914DJ08"/>
<evidence type="ECO:0000256" key="1">
    <source>
        <dbReference type="SAM" id="MobiDB-lite"/>
    </source>
</evidence>
<dbReference type="Proteomes" id="UP000887540">
    <property type="component" value="Unplaced"/>
</dbReference>
<organism evidence="2 3">
    <name type="scientific">Acrobeloides nanus</name>
    <dbReference type="NCBI Taxonomy" id="290746"/>
    <lineage>
        <taxon>Eukaryota</taxon>
        <taxon>Metazoa</taxon>
        <taxon>Ecdysozoa</taxon>
        <taxon>Nematoda</taxon>
        <taxon>Chromadorea</taxon>
        <taxon>Rhabditida</taxon>
        <taxon>Tylenchina</taxon>
        <taxon>Cephalobomorpha</taxon>
        <taxon>Cephaloboidea</taxon>
        <taxon>Cephalobidae</taxon>
        <taxon>Acrobeloides</taxon>
    </lineage>
</organism>
<reference evidence="3" key="1">
    <citation type="submission" date="2022-11" db="UniProtKB">
        <authorList>
            <consortium name="WormBaseParasite"/>
        </authorList>
    </citation>
    <scope>IDENTIFICATION</scope>
</reference>
<evidence type="ECO:0000313" key="3">
    <source>
        <dbReference type="WBParaSite" id="ACRNAN_scaffold2882.g25329.t2"/>
    </source>
</evidence>
<proteinExistence type="predicted"/>
<evidence type="ECO:0000313" key="2">
    <source>
        <dbReference type="Proteomes" id="UP000887540"/>
    </source>
</evidence>
<name>A0A914DJ08_9BILA</name>
<feature type="region of interest" description="Disordered" evidence="1">
    <location>
        <begin position="443"/>
        <end position="464"/>
    </location>
</feature>
<accession>A0A914DJ08</accession>
<protein>
    <submittedName>
        <fullName evidence="3">Uncharacterized protein</fullName>
    </submittedName>
</protein>
<dbReference type="WBParaSite" id="ACRNAN_scaffold2882.g25329.t2">
    <property type="protein sequence ID" value="ACRNAN_scaffold2882.g25329.t2"/>
    <property type="gene ID" value="ACRNAN_scaffold2882.g25329"/>
</dbReference>